<reference evidence="6" key="1">
    <citation type="submission" date="2023-07" db="EMBL/GenBank/DDBJ databases">
        <title>Chromosome-level Genome Assembly of Striped Snakehead (Channa striata).</title>
        <authorList>
            <person name="Liu H."/>
        </authorList>
    </citation>
    <scope>NUCLEOTIDE SEQUENCE</scope>
    <source>
        <strain evidence="6">Gz</strain>
        <tissue evidence="6">Muscle</tissue>
    </source>
</reference>
<evidence type="ECO:0000259" key="5">
    <source>
        <dbReference type="PROSITE" id="PS51392"/>
    </source>
</evidence>
<dbReference type="Proteomes" id="UP001187415">
    <property type="component" value="Unassembled WGS sequence"/>
</dbReference>
<gene>
    <name evidence="6" type="ORF">Q5P01_002745</name>
</gene>
<dbReference type="InterPro" id="IPR010513">
    <property type="entry name" value="KEN_dom"/>
</dbReference>
<dbReference type="EMBL" id="JAUPFM010000001">
    <property type="protein sequence ID" value="KAK2863212.1"/>
    <property type="molecule type" value="Genomic_DNA"/>
</dbReference>
<evidence type="ECO:0000256" key="2">
    <source>
        <dbReference type="ARBA" id="ARBA00022840"/>
    </source>
</evidence>
<dbReference type="AlphaFoldDB" id="A0AA88NN68"/>
<organism evidence="6 7">
    <name type="scientific">Channa striata</name>
    <name type="common">Snakehead murrel</name>
    <name type="synonym">Ophicephalus striatus</name>
    <dbReference type="NCBI Taxonomy" id="64152"/>
    <lineage>
        <taxon>Eukaryota</taxon>
        <taxon>Metazoa</taxon>
        <taxon>Chordata</taxon>
        <taxon>Craniata</taxon>
        <taxon>Vertebrata</taxon>
        <taxon>Euteleostomi</taxon>
        <taxon>Actinopterygii</taxon>
        <taxon>Neopterygii</taxon>
        <taxon>Teleostei</taxon>
        <taxon>Neoteleostei</taxon>
        <taxon>Acanthomorphata</taxon>
        <taxon>Anabantaria</taxon>
        <taxon>Anabantiformes</taxon>
        <taxon>Channoidei</taxon>
        <taxon>Channidae</taxon>
        <taxon>Channa</taxon>
    </lineage>
</organism>
<dbReference type="Pfam" id="PF06479">
    <property type="entry name" value="Ribonuc_2-5A"/>
    <property type="match status" value="1"/>
</dbReference>
<dbReference type="SMART" id="SM00220">
    <property type="entry name" value="S_TKc"/>
    <property type="match status" value="1"/>
</dbReference>
<dbReference type="InterPro" id="IPR045133">
    <property type="entry name" value="IRE1/2-like"/>
</dbReference>
<name>A0AA88NN68_CHASR</name>
<feature type="region of interest" description="Disordered" evidence="3">
    <location>
        <begin position="221"/>
        <end position="245"/>
    </location>
</feature>
<protein>
    <submittedName>
        <fullName evidence="6">Uncharacterized protein</fullName>
    </submittedName>
</protein>
<dbReference type="PANTHER" id="PTHR13954">
    <property type="entry name" value="IRE1-RELATED"/>
    <property type="match status" value="1"/>
</dbReference>
<dbReference type="GO" id="GO:0005524">
    <property type="term" value="F:ATP binding"/>
    <property type="evidence" value="ECO:0007669"/>
    <property type="project" value="UniProtKB-KW"/>
</dbReference>
<dbReference type="GO" id="GO:0004674">
    <property type="term" value="F:protein serine/threonine kinase activity"/>
    <property type="evidence" value="ECO:0007669"/>
    <property type="project" value="InterPro"/>
</dbReference>
<dbReference type="SUPFAM" id="SSF56112">
    <property type="entry name" value="Protein kinase-like (PK-like)"/>
    <property type="match status" value="1"/>
</dbReference>
<dbReference type="Gene3D" id="1.20.1440.180">
    <property type="entry name" value="KEN domain"/>
    <property type="match status" value="1"/>
</dbReference>
<dbReference type="GO" id="GO:0051082">
    <property type="term" value="F:unfolded protein binding"/>
    <property type="evidence" value="ECO:0007669"/>
    <property type="project" value="TreeGrafter"/>
</dbReference>
<dbReference type="PROSITE" id="PS51392">
    <property type="entry name" value="KEN"/>
    <property type="match status" value="1"/>
</dbReference>
<dbReference type="InterPro" id="IPR011009">
    <property type="entry name" value="Kinase-like_dom_sf"/>
</dbReference>
<comment type="caution">
    <text evidence="6">The sequence shown here is derived from an EMBL/GenBank/DDBJ whole genome shotgun (WGS) entry which is preliminary data.</text>
</comment>
<keyword evidence="2" id="KW-0067">ATP-binding</keyword>
<dbReference type="GO" id="GO:0004521">
    <property type="term" value="F:RNA endonuclease activity"/>
    <property type="evidence" value="ECO:0007669"/>
    <property type="project" value="InterPro"/>
</dbReference>
<evidence type="ECO:0000313" key="6">
    <source>
        <dbReference type="EMBL" id="KAK2863212.1"/>
    </source>
</evidence>
<proteinExistence type="predicted"/>
<feature type="domain" description="Protein kinase" evidence="4">
    <location>
        <begin position="300"/>
        <end position="551"/>
    </location>
</feature>
<dbReference type="PROSITE" id="PS50011">
    <property type="entry name" value="PROTEIN_KINASE_DOM"/>
    <property type="match status" value="1"/>
</dbReference>
<evidence type="ECO:0000313" key="7">
    <source>
        <dbReference type="Proteomes" id="UP001187415"/>
    </source>
</evidence>
<dbReference type="GO" id="GO:1990604">
    <property type="term" value="C:IRE1-TRAF2-ASK1 complex"/>
    <property type="evidence" value="ECO:0007669"/>
    <property type="project" value="TreeGrafter"/>
</dbReference>
<dbReference type="Gene3D" id="1.10.510.10">
    <property type="entry name" value="Transferase(Phosphotransferase) domain 1"/>
    <property type="match status" value="1"/>
</dbReference>
<dbReference type="PROSITE" id="PS00108">
    <property type="entry name" value="PROTEIN_KINASE_ST"/>
    <property type="match status" value="1"/>
</dbReference>
<dbReference type="InterPro" id="IPR000719">
    <property type="entry name" value="Prot_kinase_dom"/>
</dbReference>
<feature type="domain" description="KEN" evidence="5">
    <location>
        <begin position="554"/>
        <end position="710"/>
    </location>
</feature>
<dbReference type="GO" id="GO:0006397">
    <property type="term" value="P:mRNA processing"/>
    <property type="evidence" value="ECO:0007669"/>
    <property type="project" value="InterPro"/>
</dbReference>
<dbReference type="InterPro" id="IPR038357">
    <property type="entry name" value="KEN_sf"/>
</dbReference>
<evidence type="ECO:0000256" key="3">
    <source>
        <dbReference type="SAM" id="MobiDB-lite"/>
    </source>
</evidence>
<keyword evidence="1" id="KW-0547">Nucleotide-binding</keyword>
<dbReference type="GO" id="GO:0036498">
    <property type="term" value="P:IRE1-mediated unfolded protein response"/>
    <property type="evidence" value="ECO:0007669"/>
    <property type="project" value="TreeGrafter"/>
</dbReference>
<dbReference type="Pfam" id="PF00069">
    <property type="entry name" value="Pkinase"/>
    <property type="match status" value="1"/>
</dbReference>
<accession>A0AA88NN68</accession>
<sequence length="710" mass="82035">MEVAVQRNPPDEVCKSFASHMLLEDPQTHLTMIETLFNVTVPDAEKYQLWSIKWLKDPENLNSYIAGVSCRFPLMSQEHVNSATVTLHAVFCTMEEIPQEQAMNISSKLLEQVNSKRADIQKTSLKVLYLLTQKACGWNRSWIEKFCQTMVSLMQEEYPSKIRVYTYGVIANLLSSEHAIDIFTSHGINSVPEDILLYAHMKMNDKLKQVLRQLNDDFSNLTLQSEDGTPLSKSEKRVDESPDEPAAFPVVESAQTFQLRTLKNQRKWTKTSKRWREKIHKLINAEESRIARVGNLIYVNDIDFRIAKGSDGTEVFLGLRDDGTEVAIKRMSKSNYQELKNEKGFLRLPELDHQLIVRYVDFTEDENFGYLALQLCECTLEEYIRPQFTNDPVIKQELVTQVLHSLSVLHCQNSKILHRDLKPQNVLIDVTGRAKLADFGISRQLLKDQTTYRTGSAGTKCWMAKETLGGNMISYKRSTDIQVAGMLIYYILSGGHHPFGNQPECEYNIHKGIYSLDHITDVVAKDLIEWMISEDPTKRPRVKQCLSHPFFWTAERRLEYLRKIANRKDVAKYKEADKKLICFMEKYAQGGSFNLWKHKFPQELVEKMEGRKPYSENMFGLLRFIRNLLEHKAEEMGNVDVMSTFPDLFGCVYTFAQSQMWNSEPPLKDMFITGDTTYLPRAPMPPTNQQEHLHMPVQESQHNFTQPTPN</sequence>
<keyword evidence="7" id="KW-1185">Reference proteome</keyword>
<dbReference type="PANTHER" id="PTHR13954:SF28">
    <property type="match status" value="1"/>
</dbReference>
<dbReference type="InterPro" id="IPR008271">
    <property type="entry name" value="Ser/Thr_kinase_AS"/>
</dbReference>
<dbReference type="GO" id="GO:0070059">
    <property type="term" value="P:intrinsic apoptotic signaling pathway in response to endoplasmic reticulum stress"/>
    <property type="evidence" value="ECO:0007669"/>
    <property type="project" value="TreeGrafter"/>
</dbReference>
<evidence type="ECO:0000256" key="1">
    <source>
        <dbReference type="ARBA" id="ARBA00022741"/>
    </source>
</evidence>
<evidence type="ECO:0000259" key="4">
    <source>
        <dbReference type="PROSITE" id="PS50011"/>
    </source>
</evidence>